<dbReference type="EMBL" id="JAUIYO010000001">
    <property type="protein sequence ID" value="MFK2824101.1"/>
    <property type="molecule type" value="Genomic_DNA"/>
</dbReference>
<comment type="similarity">
    <text evidence="5">Belongs to the CbiD family.</text>
</comment>
<dbReference type="NCBIfam" id="NF000849">
    <property type="entry name" value="PRK00075.1-1"/>
    <property type="match status" value="1"/>
</dbReference>
<dbReference type="Gene3D" id="3.30.2110.10">
    <property type="entry name" value="CbiD-like"/>
    <property type="match status" value="1"/>
</dbReference>
<dbReference type="PIRSF" id="PIRSF026782">
    <property type="entry name" value="CbiD"/>
    <property type="match status" value="1"/>
</dbReference>
<evidence type="ECO:0000256" key="2">
    <source>
        <dbReference type="ARBA" id="ARBA00022603"/>
    </source>
</evidence>
<proteinExistence type="inferred from homology"/>
<sequence>MTMRAQEKKEEKPLRKGYTTGACATAAVQAALVSLLSGEKQESATIYLPAKVFATFAVESCQVQKDRAIAAIKKDAGDDPDVTHGAIIYAEVMLKNEPGIELDGGEGVGRATKPGLAVEVGQAAINPVPRKMILSEAEKILTDYQYSKGIKIIISVPGGEEMAKKTLNGRLGIIGGISILGTRGIVMPFSTAAFKASIIQAIHVARAGGCDHVAVTTGGRSEQYAMKQLPHLKEEAFIEMGDFIGFTLKHCKRLGIKKVSMVGMMGKFSKVAQGVMMVHSKSAPVDFNFLAEIAGQAGASSEEVEEVKNANTASQVGELMAAAGYDRFFDILCGSCCDYAIKEAGGGIEVDTTLYTFKGACLGKAERHG</sequence>
<evidence type="ECO:0000256" key="1">
    <source>
        <dbReference type="ARBA" id="ARBA00022573"/>
    </source>
</evidence>
<dbReference type="InterPro" id="IPR036074">
    <property type="entry name" value="CbiD_sf"/>
</dbReference>
<dbReference type="RefSeq" id="WP_404313605.1">
    <property type="nucleotide sequence ID" value="NZ_JAUIYO010000001.1"/>
</dbReference>
<evidence type="ECO:0000313" key="7">
    <source>
        <dbReference type="Proteomes" id="UP001619911"/>
    </source>
</evidence>
<dbReference type="SUPFAM" id="SSF111342">
    <property type="entry name" value="CbiD-like"/>
    <property type="match status" value="1"/>
</dbReference>
<dbReference type="Pfam" id="PF01888">
    <property type="entry name" value="CbiD"/>
    <property type="match status" value="1"/>
</dbReference>
<reference evidence="6 7" key="1">
    <citation type="submission" date="2023-07" db="EMBL/GenBank/DDBJ databases">
        <title>Bacillus lucianemedeirus sp. nov, a new species isolated from an immunobiological production facility.</title>
        <authorList>
            <person name="Costa L.V."/>
            <person name="Miranda R.V.S.L."/>
            <person name="Brandao M.L.L."/>
            <person name="Reis C.M.F."/>
            <person name="Frazao A.M."/>
            <person name="Cruz F.V."/>
            <person name="Baio P.V.P."/>
            <person name="Veras J.F.C."/>
            <person name="Ramos J.N."/>
            <person name="Vieira V."/>
        </authorList>
    </citation>
    <scope>NUCLEOTIDE SEQUENCE [LARGE SCALE GENOMIC DNA]</scope>
    <source>
        <strain evidence="6 7">B190/17</strain>
    </source>
</reference>
<evidence type="ECO:0000256" key="4">
    <source>
        <dbReference type="ARBA" id="ARBA00022691"/>
    </source>
</evidence>
<evidence type="ECO:0000313" key="6">
    <source>
        <dbReference type="EMBL" id="MFK2824101.1"/>
    </source>
</evidence>
<evidence type="ECO:0000256" key="3">
    <source>
        <dbReference type="ARBA" id="ARBA00022679"/>
    </source>
</evidence>
<dbReference type="Proteomes" id="UP001619911">
    <property type="component" value="Unassembled WGS sequence"/>
</dbReference>
<dbReference type="NCBIfam" id="TIGR00312">
    <property type="entry name" value="cbiD"/>
    <property type="match status" value="1"/>
</dbReference>
<protein>
    <recommendedName>
        <fullName evidence="5">Cobalt-precorrin-5B C(1)-methyltransferase</fullName>
        <ecNumber evidence="5">2.1.1.195</ecNumber>
    </recommendedName>
    <alternativeName>
        <fullName evidence="5">Cobalt-precorrin-6A synthase</fullName>
    </alternativeName>
</protein>
<name>A0ABW8I3P3_9BACI</name>
<evidence type="ECO:0000256" key="5">
    <source>
        <dbReference type="HAMAP-Rule" id="MF_00787"/>
    </source>
</evidence>
<dbReference type="GO" id="GO:0008168">
    <property type="term" value="F:methyltransferase activity"/>
    <property type="evidence" value="ECO:0007669"/>
    <property type="project" value="UniProtKB-KW"/>
</dbReference>
<keyword evidence="2 5" id="KW-0489">Methyltransferase</keyword>
<comment type="caution">
    <text evidence="6">The sequence shown here is derived from an EMBL/GenBank/DDBJ whole genome shotgun (WGS) entry which is preliminary data.</text>
</comment>
<keyword evidence="4 5" id="KW-0949">S-adenosyl-L-methionine</keyword>
<comment type="function">
    <text evidence="5">Catalyzes the methylation of C-1 in cobalt-precorrin-5B to form cobalt-precorrin-6A.</text>
</comment>
<dbReference type="HAMAP" id="MF_00787">
    <property type="entry name" value="CbiD"/>
    <property type="match status" value="1"/>
</dbReference>
<dbReference type="GO" id="GO:0032259">
    <property type="term" value="P:methylation"/>
    <property type="evidence" value="ECO:0007669"/>
    <property type="project" value="UniProtKB-KW"/>
</dbReference>
<dbReference type="PANTHER" id="PTHR35863">
    <property type="entry name" value="COBALT-PRECORRIN-5B C(1)-METHYLTRANSFERASE"/>
    <property type="match status" value="1"/>
</dbReference>
<comment type="catalytic activity">
    <reaction evidence="5">
        <text>Co-precorrin-5B + S-adenosyl-L-methionine = Co-precorrin-6A + S-adenosyl-L-homocysteine</text>
        <dbReference type="Rhea" id="RHEA:26285"/>
        <dbReference type="ChEBI" id="CHEBI:57856"/>
        <dbReference type="ChEBI" id="CHEBI:59789"/>
        <dbReference type="ChEBI" id="CHEBI:60063"/>
        <dbReference type="ChEBI" id="CHEBI:60064"/>
        <dbReference type="EC" id="2.1.1.195"/>
    </reaction>
</comment>
<organism evidence="6 7">
    <name type="scientific">Bacillus lumedeiriae</name>
    <dbReference type="NCBI Taxonomy" id="3058829"/>
    <lineage>
        <taxon>Bacteria</taxon>
        <taxon>Bacillati</taxon>
        <taxon>Bacillota</taxon>
        <taxon>Bacilli</taxon>
        <taxon>Bacillales</taxon>
        <taxon>Bacillaceae</taxon>
        <taxon>Bacillus</taxon>
    </lineage>
</organism>
<gene>
    <name evidence="5" type="primary">cbiD</name>
    <name evidence="6" type="ORF">QYG89_00130</name>
</gene>
<keyword evidence="7" id="KW-1185">Reference proteome</keyword>
<dbReference type="EC" id="2.1.1.195" evidence="5"/>
<comment type="pathway">
    <text evidence="5">Cofactor biosynthesis; adenosylcobalamin biosynthesis; cob(II)yrinate a,c-diamide from sirohydrochlorin (anaerobic route): step 6/10.</text>
</comment>
<dbReference type="InterPro" id="IPR002748">
    <property type="entry name" value="CbiD"/>
</dbReference>
<accession>A0ABW8I3P3</accession>
<keyword evidence="3 5" id="KW-0808">Transferase</keyword>
<keyword evidence="1 5" id="KW-0169">Cobalamin biosynthesis</keyword>
<dbReference type="PANTHER" id="PTHR35863:SF1">
    <property type="entry name" value="COBALT-PRECORRIN-5B C(1)-METHYLTRANSFERASE"/>
    <property type="match status" value="1"/>
</dbReference>